<reference evidence="7 8" key="1">
    <citation type="submission" date="2020-02" db="EMBL/GenBank/DDBJ databases">
        <authorList>
            <person name="Dziuba M."/>
            <person name="Kuznetsov B."/>
            <person name="Mardanov A."/>
            <person name="Ravin N."/>
            <person name="Grouzdev D."/>
        </authorList>
    </citation>
    <scope>NUCLEOTIDE SEQUENCE [LARGE SCALE GENOMIC DNA]</scope>
    <source>
        <strain evidence="7 8">SpK</strain>
    </source>
</reference>
<feature type="domain" description="Thioredoxin" evidence="6">
    <location>
        <begin position="18"/>
        <end position="183"/>
    </location>
</feature>
<evidence type="ECO:0000313" key="7">
    <source>
        <dbReference type="EMBL" id="NFV78602.1"/>
    </source>
</evidence>
<gene>
    <name evidence="7" type="ORF">G4223_00535</name>
</gene>
<evidence type="ECO:0000256" key="3">
    <source>
        <dbReference type="PIRSR" id="PIRSR603782-1"/>
    </source>
</evidence>
<dbReference type="GO" id="GO:0046872">
    <property type="term" value="F:metal ion binding"/>
    <property type="evidence" value="ECO:0007669"/>
    <property type="project" value="UniProtKB-KW"/>
</dbReference>
<feature type="binding site" evidence="3">
    <location>
        <position position="148"/>
    </location>
    <ligand>
        <name>Cu cation</name>
        <dbReference type="ChEBI" id="CHEBI:23378"/>
    </ligand>
</feature>
<feature type="binding site" evidence="3">
    <location>
        <position position="56"/>
    </location>
    <ligand>
        <name>Cu cation</name>
        <dbReference type="ChEBI" id="CHEBI:23378"/>
    </ligand>
</feature>
<evidence type="ECO:0000256" key="2">
    <source>
        <dbReference type="ARBA" id="ARBA00023008"/>
    </source>
</evidence>
<dbReference type="PANTHER" id="PTHR12151">
    <property type="entry name" value="ELECTRON TRANSPORT PROTIN SCO1/SENC FAMILY MEMBER"/>
    <property type="match status" value="1"/>
</dbReference>
<dbReference type="Pfam" id="PF02630">
    <property type="entry name" value="SCO1-SenC"/>
    <property type="match status" value="1"/>
</dbReference>
<dbReference type="InterPro" id="IPR003782">
    <property type="entry name" value="SCO1/SenC"/>
</dbReference>
<feature type="disulfide bond" description="Redox-active" evidence="4">
    <location>
        <begin position="56"/>
        <end position="60"/>
    </location>
</feature>
<name>A0A7C9QRD8_9PROT</name>
<keyword evidence="8" id="KW-1185">Reference proteome</keyword>
<dbReference type="EMBL" id="JAAIYP010000003">
    <property type="protein sequence ID" value="NFV78602.1"/>
    <property type="molecule type" value="Genomic_DNA"/>
</dbReference>
<feature type="signal peptide" evidence="5">
    <location>
        <begin position="1"/>
        <end position="20"/>
    </location>
</feature>
<dbReference type="CDD" id="cd02968">
    <property type="entry name" value="SCO"/>
    <property type="match status" value="1"/>
</dbReference>
<dbReference type="FunFam" id="3.40.30.10:FF:000013">
    <property type="entry name" value="Blast:Protein SCO1 homolog, mitochondrial"/>
    <property type="match status" value="1"/>
</dbReference>
<proteinExistence type="inferred from homology"/>
<dbReference type="InterPro" id="IPR013766">
    <property type="entry name" value="Thioredoxin_domain"/>
</dbReference>
<keyword evidence="4" id="KW-1015">Disulfide bond</keyword>
<protein>
    <submittedName>
        <fullName evidence="7">SCO family protein</fullName>
    </submittedName>
</protein>
<keyword evidence="5" id="KW-0732">Signal</keyword>
<evidence type="ECO:0000256" key="5">
    <source>
        <dbReference type="SAM" id="SignalP"/>
    </source>
</evidence>
<comment type="similarity">
    <text evidence="1">Belongs to the SCO1/2 family.</text>
</comment>
<sequence>MKRLLAALAVLVLTCAAAPAAEVTGRFNLVDQRGNAVSEASYDGKIRLMTFGYTFCPDICPTTLNTMAGTMDLLGDKASEVVPIFVTVDPRRDSVAHLREYVEAFSPTMVGLTGNQEAVDAAAKAFRVRYVLNPPMDANDPNSYFVDHSAGIFIMDRQGRFLAKLGHRSEPDEVAARLMEVLEK</sequence>
<dbReference type="Proteomes" id="UP000480684">
    <property type="component" value="Unassembled WGS sequence"/>
</dbReference>
<feature type="binding site" evidence="3">
    <location>
        <position position="60"/>
    </location>
    <ligand>
        <name>Cu cation</name>
        <dbReference type="ChEBI" id="CHEBI:23378"/>
    </ligand>
</feature>
<dbReference type="RefSeq" id="WP_163673680.1">
    <property type="nucleotide sequence ID" value="NZ_JAAIYP010000003.1"/>
</dbReference>
<evidence type="ECO:0000256" key="4">
    <source>
        <dbReference type="PIRSR" id="PIRSR603782-2"/>
    </source>
</evidence>
<evidence type="ECO:0000313" key="8">
    <source>
        <dbReference type="Proteomes" id="UP000480684"/>
    </source>
</evidence>
<accession>A0A7C9QRD8</accession>
<dbReference type="PANTHER" id="PTHR12151:SF25">
    <property type="entry name" value="LINALOOL DEHYDRATASE_ISOMERASE DOMAIN-CONTAINING PROTEIN"/>
    <property type="match status" value="1"/>
</dbReference>
<dbReference type="AlphaFoldDB" id="A0A7C9QRD8"/>
<keyword evidence="3" id="KW-0479">Metal-binding</keyword>
<dbReference type="InterPro" id="IPR036249">
    <property type="entry name" value="Thioredoxin-like_sf"/>
</dbReference>
<evidence type="ECO:0000259" key="6">
    <source>
        <dbReference type="PROSITE" id="PS51352"/>
    </source>
</evidence>
<evidence type="ECO:0000256" key="1">
    <source>
        <dbReference type="ARBA" id="ARBA00010996"/>
    </source>
</evidence>
<keyword evidence="2 3" id="KW-0186">Copper</keyword>
<organism evidence="7 8">
    <name type="scientific">Magnetospirillum aberrantis SpK</name>
    <dbReference type="NCBI Taxonomy" id="908842"/>
    <lineage>
        <taxon>Bacteria</taxon>
        <taxon>Pseudomonadati</taxon>
        <taxon>Pseudomonadota</taxon>
        <taxon>Alphaproteobacteria</taxon>
        <taxon>Rhodospirillales</taxon>
        <taxon>Rhodospirillaceae</taxon>
        <taxon>Magnetospirillum</taxon>
    </lineage>
</organism>
<dbReference type="Gene3D" id="3.40.30.10">
    <property type="entry name" value="Glutaredoxin"/>
    <property type="match status" value="1"/>
</dbReference>
<comment type="caution">
    <text evidence="7">The sequence shown here is derived from an EMBL/GenBank/DDBJ whole genome shotgun (WGS) entry which is preliminary data.</text>
</comment>
<dbReference type="PROSITE" id="PS51352">
    <property type="entry name" value="THIOREDOXIN_2"/>
    <property type="match status" value="1"/>
</dbReference>
<dbReference type="SUPFAM" id="SSF52833">
    <property type="entry name" value="Thioredoxin-like"/>
    <property type="match status" value="1"/>
</dbReference>
<feature type="chain" id="PRO_5028801493" evidence="5">
    <location>
        <begin position="21"/>
        <end position="184"/>
    </location>
</feature>